<keyword evidence="8 10" id="KW-0408">Iron</keyword>
<protein>
    <submittedName>
        <fullName evidence="12">Isoflavone 2'-hydroxylase</fullName>
    </submittedName>
</protein>
<evidence type="ECO:0000256" key="4">
    <source>
        <dbReference type="ARBA" id="ARBA00022692"/>
    </source>
</evidence>
<dbReference type="PRINTS" id="PR00463">
    <property type="entry name" value="EP450I"/>
</dbReference>
<keyword evidence="5 10" id="KW-0479">Metal-binding</keyword>
<dbReference type="InterPro" id="IPR001128">
    <property type="entry name" value="Cyt_P450"/>
</dbReference>
<dbReference type="InterPro" id="IPR050651">
    <property type="entry name" value="Plant_Cytochrome_P450_Monoox"/>
</dbReference>
<evidence type="ECO:0000313" key="12">
    <source>
        <dbReference type="EMBL" id="KAK1276921.1"/>
    </source>
</evidence>
<dbReference type="GO" id="GO:0005506">
    <property type="term" value="F:iron ion binding"/>
    <property type="evidence" value="ECO:0007669"/>
    <property type="project" value="InterPro"/>
</dbReference>
<proteinExistence type="inferred from homology"/>
<gene>
    <name evidence="12" type="ORF">QJS04_geneDACA001677</name>
</gene>
<dbReference type="EMBL" id="JAUJYN010000003">
    <property type="protein sequence ID" value="KAK1276921.1"/>
    <property type="molecule type" value="Genomic_DNA"/>
</dbReference>
<sequence>METFHYIALTVALLLIATTRRLLLLLRPLKPTNPSPPSPLALPIIGHLHIIKKPLHRNLASLSKTYGPILSLRFGSRRVLVVSSPSAAEECLTKNDVVFGNRPRFLAGKHLGYNYTTIAWASCGPLWRNLRRITAVEIFSATRLNSYSYVRDEEVRSVVRELASSRKGGGGFVKVELKSVLFGLSLNVLLRMVAGKRFYGEGAVKDSEEARRFREIVEETFLLSGSTNLGDFLPVLRVVDFQGMEKRLVGLQKKRDAFLQGLVDEHRRMLSSDGGDGVAEEMRRKTIVDVLLSLREKEPEYYTDEIIKGVIVMLLTAGSDTSALTMEWAMTLLLNNPAVMKKARAELEAVVGHERIVEESDLPNLPYLNSIVTETLRMYPPGPIVPAHESTEDCTVGGYHVPRGTILLVNIWAIHMDPKLWDEPTKFKPERFERKDDGKEAFALIPFGAGRRRCPGDGMAMRLVSLALGALVQCFEWERVGEEEIDVTELTGLTMSKALPLEAMYKPLPSMVDVLSRI</sequence>
<dbReference type="InterPro" id="IPR002401">
    <property type="entry name" value="Cyt_P450_E_grp-I"/>
</dbReference>
<comment type="cofactor">
    <cofactor evidence="10">
        <name>heme</name>
        <dbReference type="ChEBI" id="CHEBI:30413"/>
    </cofactor>
</comment>
<evidence type="ECO:0000256" key="8">
    <source>
        <dbReference type="ARBA" id="ARBA00023004"/>
    </source>
</evidence>
<keyword evidence="13" id="KW-1185">Reference proteome</keyword>
<dbReference type="PANTHER" id="PTHR47947">
    <property type="entry name" value="CYTOCHROME P450 82C3-RELATED"/>
    <property type="match status" value="1"/>
</dbReference>
<keyword evidence="7 11" id="KW-0560">Oxidoreductase</keyword>
<dbReference type="GO" id="GO:0016020">
    <property type="term" value="C:membrane"/>
    <property type="evidence" value="ECO:0007669"/>
    <property type="project" value="UniProtKB-SubCell"/>
</dbReference>
<organism evidence="12 13">
    <name type="scientific">Acorus gramineus</name>
    <name type="common">Dwarf sweet flag</name>
    <dbReference type="NCBI Taxonomy" id="55184"/>
    <lineage>
        <taxon>Eukaryota</taxon>
        <taxon>Viridiplantae</taxon>
        <taxon>Streptophyta</taxon>
        <taxon>Embryophyta</taxon>
        <taxon>Tracheophyta</taxon>
        <taxon>Spermatophyta</taxon>
        <taxon>Magnoliopsida</taxon>
        <taxon>Liliopsida</taxon>
        <taxon>Acoraceae</taxon>
        <taxon>Acorus</taxon>
    </lineage>
</organism>
<keyword evidence="4" id="KW-0812">Transmembrane</keyword>
<dbReference type="PANTHER" id="PTHR47947:SF62">
    <property type="entry name" value="CYTOCHROME P450, FAMILY 81, SUBFAMILY D, POLYPEPTIDE 5"/>
    <property type="match status" value="1"/>
</dbReference>
<evidence type="ECO:0000256" key="6">
    <source>
        <dbReference type="ARBA" id="ARBA00022989"/>
    </source>
</evidence>
<keyword evidence="3 10" id="KW-0349">Heme</keyword>
<dbReference type="SUPFAM" id="SSF48264">
    <property type="entry name" value="Cytochrome P450"/>
    <property type="match status" value="1"/>
</dbReference>
<dbReference type="Gene3D" id="1.10.630.10">
    <property type="entry name" value="Cytochrome P450"/>
    <property type="match status" value="1"/>
</dbReference>
<dbReference type="Pfam" id="PF00067">
    <property type="entry name" value="p450"/>
    <property type="match status" value="1"/>
</dbReference>
<keyword evidence="11" id="KW-0503">Monooxygenase</keyword>
<dbReference type="AlphaFoldDB" id="A0AAV9BKZ3"/>
<dbReference type="Proteomes" id="UP001179952">
    <property type="component" value="Unassembled WGS sequence"/>
</dbReference>
<name>A0AAV9BKZ3_ACOGR</name>
<keyword evidence="6" id="KW-1133">Transmembrane helix</keyword>
<dbReference type="GO" id="GO:0016705">
    <property type="term" value="F:oxidoreductase activity, acting on paired donors, with incorporation or reduction of molecular oxygen"/>
    <property type="evidence" value="ECO:0007669"/>
    <property type="project" value="InterPro"/>
</dbReference>
<comment type="subcellular location">
    <subcellularLocation>
        <location evidence="1">Membrane</location>
        <topology evidence="1">Single-pass membrane protein</topology>
    </subcellularLocation>
</comment>
<comment type="similarity">
    <text evidence="2 11">Belongs to the cytochrome P450 family.</text>
</comment>
<reference evidence="12" key="2">
    <citation type="submission" date="2023-06" db="EMBL/GenBank/DDBJ databases">
        <authorList>
            <person name="Ma L."/>
            <person name="Liu K.-W."/>
            <person name="Li Z."/>
            <person name="Hsiao Y.-Y."/>
            <person name="Qi Y."/>
            <person name="Fu T."/>
            <person name="Tang G."/>
            <person name="Zhang D."/>
            <person name="Sun W.-H."/>
            <person name="Liu D.-K."/>
            <person name="Li Y."/>
            <person name="Chen G.-Z."/>
            <person name="Liu X.-D."/>
            <person name="Liao X.-Y."/>
            <person name="Jiang Y.-T."/>
            <person name="Yu X."/>
            <person name="Hao Y."/>
            <person name="Huang J."/>
            <person name="Zhao X.-W."/>
            <person name="Ke S."/>
            <person name="Chen Y.-Y."/>
            <person name="Wu W.-L."/>
            <person name="Hsu J.-L."/>
            <person name="Lin Y.-F."/>
            <person name="Huang M.-D."/>
            <person name="Li C.-Y."/>
            <person name="Huang L."/>
            <person name="Wang Z.-W."/>
            <person name="Zhao X."/>
            <person name="Zhong W.-Y."/>
            <person name="Peng D.-H."/>
            <person name="Ahmad S."/>
            <person name="Lan S."/>
            <person name="Zhang J.-S."/>
            <person name="Tsai W.-C."/>
            <person name="Van De Peer Y."/>
            <person name="Liu Z.-J."/>
        </authorList>
    </citation>
    <scope>NUCLEOTIDE SEQUENCE</scope>
    <source>
        <strain evidence="12">SCP</strain>
        <tissue evidence="12">Leaves</tissue>
    </source>
</reference>
<evidence type="ECO:0000256" key="10">
    <source>
        <dbReference type="PIRSR" id="PIRSR602401-1"/>
    </source>
</evidence>
<dbReference type="InterPro" id="IPR036396">
    <property type="entry name" value="Cyt_P450_sf"/>
</dbReference>
<evidence type="ECO:0000313" key="13">
    <source>
        <dbReference type="Proteomes" id="UP001179952"/>
    </source>
</evidence>
<dbReference type="GO" id="GO:0004497">
    <property type="term" value="F:monooxygenase activity"/>
    <property type="evidence" value="ECO:0007669"/>
    <property type="project" value="UniProtKB-KW"/>
</dbReference>
<feature type="binding site" description="axial binding residue" evidence="10">
    <location>
        <position position="454"/>
    </location>
    <ligand>
        <name>heme</name>
        <dbReference type="ChEBI" id="CHEBI:30413"/>
    </ligand>
    <ligandPart>
        <name>Fe</name>
        <dbReference type="ChEBI" id="CHEBI:18248"/>
    </ligandPart>
</feature>
<dbReference type="InterPro" id="IPR017972">
    <property type="entry name" value="Cyt_P450_CS"/>
</dbReference>
<dbReference type="CDD" id="cd20653">
    <property type="entry name" value="CYP81"/>
    <property type="match status" value="1"/>
</dbReference>
<keyword evidence="9" id="KW-0472">Membrane</keyword>
<evidence type="ECO:0000256" key="9">
    <source>
        <dbReference type="ARBA" id="ARBA00023136"/>
    </source>
</evidence>
<evidence type="ECO:0000256" key="2">
    <source>
        <dbReference type="ARBA" id="ARBA00010617"/>
    </source>
</evidence>
<evidence type="ECO:0000256" key="5">
    <source>
        <dbReference type="ARBA" id="ARBA00022723"/>
    </source>
</evidence>
<evidence type="ECO:0000256" key="11">
    <source>
        <dbReference type="RuleBase" id="RU000461"/>
    </source>
</evidence>
<dbReference type="PRINTS" id="PR00385">
    <property type="entry name" value="P450"/>
</dbReference>
<dbReference type="PROSITE" id="PS00086">
    <property type="entry name" value="CYTOCHROME_P450"/>
    <property type="match status" value="1"/>
</dbReference>
<evidence type="ECO:0000256" key="1">
    <source>
        <dbReference type="ARBA" id="ARBA00004167"/>
    </source>
</evidence>
<accession>A0AAV9BKZ3</accession>
<reference evidence="12" key="1">
    <citation type="journal article" date="2023" name="Nat. Commun.">
        <title>Diploid and tetraploid genomes of Acorus and the evolution of monocots.</title>
        <authorList>
            <person name="Ma L."/>
            <person name="Liu K.W."/>
            <person name="Li Z."/>
            <person name="Hsiao Y.Y."/>
            <person name="Qi Y."/>
            <person name="Fu T."/>
            <person name="Tang G.D."/>
            <person name="Zhang D."/>
            <person name="Sun W.H."/>
            <person name="Liu D.K."/>
            <person name="Li Y."/>
            <person name="Chen G.Z."/>
            <person name="Liu X.D."/>
            <person name="Liao X.Y."/>
            <person name="Jiang Y.T."/>
            <person name="Yu X."/>
            <person name="Hao Y."/>
            <person name="Huang J."/>
            <person name="Zhao X.W."/>
            <person name="Ke S."/>
            <person name="Chen Y.Y."/>
            <person name="Wu W.L."/>
            <person name="Hsu J.L."/>
            <person name="Lin Y.F."/>
            <person name="Huang M.D."/>
            <person name="Li C.Y."/>
            <person name="Huang L."/>
            <person name="Wang Z.W."/>
            <person name="Zhao X."/>
            <person name="Zhong W.Y."/>
            <person name="Peng D.H."/>
            <person name="Ahmad S."/>
            <person name="Lan S."/>
            <person name="Zhang J.S."/>
            <person name="Tsai W.C."/>
            <person name="Van de Peer Y."/>
            <person name="Liu Z.J."/>
        </authorList>
    </citation>
    <scope>NUCLEOTIDE SEQUENCE</scope>
    <source>
        <strain evidence="12">SCP</strain>
    </source>
</reference>
<comment type="caution">
    <text evidence="12">The sequence shown here is derived from an EMBL/GenBank/DDBJ whole genome shotgun (WGS) entry which is preliminary data.</text>
</comment>
<evidence type="ECO:0000256" key="7">
    <source>
        <dbReference type="ARBA" id="ARBA00023002"/>
    </source>
</evidence>
<evidence type="ECO:0000256" key="3">
    <source>
        <dbReference type="ARBA" id="ARBA00022617"/>
    </source>
</evidence>
<dbReference type="FunFam" id="1.10.630.10:FF:000023">
    <property type="entry name" value="Cytochrome P450 family protein"/>
    <property type="match status" value="1"/>
</dbReference>
<dbReference type="GO" id="GO:0020037">
    <property type="term" value="F:heme binding"/>
    <property type="evidence" value="ECO:0007669"/>
    <property type="project" value="InterPro"/>
</dbReference>